<feature type="non-terminal residue" evidence="2">
    <location>
        <position position="113"/>
    </location>
</feature>
<keyword evidence="3" id="KW-1185">Reference proteome</keyword>
<name>A0A6V7H4Q6_9HYME</name>
<feature type="transmembrane region" description="Helical" evidence="1">
    <location>
        <begin position="81"/>
        <end position="104"/>
    </location>
</feature>
<protein>
    <submittedName>
        <fullName evidence="2">Uncharacterized protein</fullName>
    </submittedName>
</protein>
<evidence type="ECO:0000256" key="1">
    <source>
        <dbReference type="SAM" id="Phobius"/>
    </source>
</evidence>
<comment type="caution">
    <text evidence="2">The sequence shown here is derived from an EMBL/GenBank/DDBJ whole genome shotgun (WGS) entry which is preliminary data.</text>
</comment>
<feature type="non-terminal residue" evidence="2">
    <location>
        <position position="1"/>
    </location>
</feature>
<keyword evidence="1" id="KW-0812">Transmembrane</keyword>
<keyword evidence="1" id="KW-0472">Membrane</keyword>
<dbReference type="EMBL" id="CAJDYZ010007417">
    <property type="protein sequence ID" value="CAD1474266.1"/>
    <property type="molecule type" value="Genomic_DNA"/>
</dbReference>
<keyword evidence="1" id="KW-1133">Transmembrane helix</keyword>
<dbReference type="Proteomes" id="UP000752696">
    <property type="component" value="Unassembled WGS sequence"/>
</dbReference>
<dbReference type="AlphaFoldDB" id="A0A6V7H4Q6"/>
<organism evidence="2 3">
    <name type="scientific">Heterotrigona itama</name>
    <dbReference type="NCBI Taxonomy" id="395501"/>
    <lineage>
        <taxon>Eukaryota</taxon>
        <taxon>Metazoa</taxon>
        <taxon>Ecdysozoa</taxon>
        <taxon>Arthropoda</taxon>
        <taxon>Hexapoda</taxon>
        <taxon>Insecta</taxon>
        <taxon>Pterygota</taxon>
        <taxon>Neoptera</taxon>
        <taxon>Endopterygota</taxon>
        <taxon>Hymenoptera</taxon>
        <taxon>Apocrita</taxon>
        <taxon>Aculeata</taxon>
        <taxon>Apoidea</taxon>
        <taxon>Anthophila</taxon>
        <taxon>Apidae</taxon>
        <taxon>Heterotrigona</taxon>
    </lineage>
</organism>
<sequence length="113" mass="13063">ISQLNKIIIKIEKIKYTVDKETLKNIVEISRKKVRKLMLSMKLLELLEAKIDFTVSGVLIMLEISGQNTCMRGRNRKPYEMLFRIQFPSFTALASYLLPIGTVYKFSAPSDFD</sequence>
<reference evidence="2" key="1">
    <citation type="submission" date="2020-07" db="EMBL/GenBank/DDBJ databases">
        <authorList>
            <person name="Nazaruddin N."/>
        </authorList>
    </citation>
    <scope>NUCLEOTIDE SEQUENCE</scope>
</reference>
<accession>A0A6V7H4Q6</accession>
<proteinExistence type="predicted"/>
<evidence type="ECO:0000313" key="3">
    <source>
        <dbReference type="Proteomes" id="UP000752696"/>
    </source>
</evidence>
<gene>
    <name evidence="2" type="ORF">MHI_LOCUS458057</name>
</gene>
<evidence type="ECO:0000313" key="2">
    <source>
        <dbReference type="EMBL" id="CAD1474266.1"/>
    </source>
</evidence>